<feature type="transmembrane region" description="Helical" evidence="2">
    <location>
        <begin position="6"/>
        <end position="25"/>
    </location>
</feature>
<accession>A0A1H8GC84</accession>
<evidence type="ECO:0000313" key="4">
    <source>
        <dbReference type="Proteomes" id="UP000199512"/>
    </source>
</evidence>
<dbReference type="STRING" id="215200.SAMN05216454_103144"/>
<dbReference type="PANTHER" id="PTHR40039">
    <property type="entry name" value="PROTEIN DLTD"/>
    <property type="match status" value="1"/>
</dbReference>
<keyword evidence="1 2" id="KW-0472">Membrane</keyword>
<dbReference type="PIRSF" id="PIRSF021438">
    <property type="entry name" value="DltD"/>
    <property type="match status" value="1"/>
</dbReference>
<reference evidence="3 4" key="1">
    <citation type="submission" date="2016-10" db="EMBL/GenBank/DDBJ databases">
        <authorList>
            <person name="de Groot N.N."/>
        </authorList>
    </citation>
    <scope>NUCLEOTIDE SEQUENCE [LARGE SCALE GENOMIC DNA]</scope>
    <source>
        <strain evidence="3 4">Calf135</strain>
    </source>
</reference>
<gene>
    <name evidence="3" type="ORF">SAMN05216454_103144</name>
</gene>
<dbReference type="NCBIfam" id="TIGR04092">
    <property type="entry name" value="LTA_DltD"/>
    <property type="match status" value="1"/>
</dbReference>
<comment type="similarity">
    <text evidence="1">Belongs to the DltD family.</text>
</comment>
<keyword evidence="1" id="KW-1003">Cell membrane</keyword>
<dbReference type="OrthoDB" id="9808272at2"/>
<dbReference type="Pfam" id="PF04914">
    <property type="entry name" value="DltD"/>
    <property type="match status" value="1"/>
</dbReference>
<evidence type="ECO:0000313" key="3">
    <source>
        <dbReference type="EMBL" id="SEN41354.1"/>
    </source>
</evidence>
<organism evidence="3 4">
    <name type="scientific">Peptostreptococcus russellii</name>
    <dbReference type="NCBI Taxonomy" id="215200"/>
    <lineage>
        <taxon>Bacteria</taxon>
        <taxon>Bacillati</taxon>
        <taxon>Bacillota</taxon>
        <taxon>Clostridia</taxon>
        <taxon>Peptostreptococcales</taxon>
        <taxon>Peptostreptococcaceae</taxon>
        <taxon>Peptostreptococcus</taxon>
    </lineage>
</organism>
<dbReference type="EMBL" id="FODF01000003">
    <property type="protein sequence ID" value="SEN41354.1"/>
    <property type="molecule type" value="Genomic_DNA"/>
</dbReference>
<proteinExistence type="inferred from homology"/>
<dbReference type="PANTHER" id="PTHR40039:SF1">
    <property type="entry name" value="PROTEIN DLTD"/>
    <property type="match status" value="1"/>
</dbReference>
<keyword evidence="2" id="KW-1133">Transmembrane helix</keyword>
<dbReference type="GO" id="GO:0070395">
    <property type="term" value="P:lipoteichoic acid biosynthetic process"/>
    <property type="evidence" value="ECO:0007669"/>
    <property type="project" value="UniProtKB-UniRule"/>
</dbReference>
<dbReference type="Proteomes" id="UP000199512">
    <property type="component" value="Unassembled WGS sequence"/>
</dbReference>
<dbReference type="GO" id="GO:0005886">
    <property type="term" value="C:plasma membrane"/>
    <property type="evidence" value="ECO:0007669"/>
    <property type="project" value="UniProtKB-UniRule"/>
</dbReference>
<dbReference type="AlphaFoldDB" id="A0A1H8GC84"/>
<evidence type="ECO:0000256" key="1">
    <source>
        <dbReference type="PIRNR" id="PIRNR021438"/>
    </source>
</evidence>
<dbReference type="InterPro" id="IPR006998">
    <property type="entry name" value="DltD"/>
</dbReference>
<sequence length="404" mass="47925">MKKLKYIILPILLCGIFVFGFNKFMDKKDTELLQTKDLFMMLHDTKSLVKDKGVFANNYLMRNGYMMVMGSSELSHSTKQHPDYYFNTGRTKNGVITIGRAYTQTLQDATILGSLDNDIKDKKVVLLLSMQWFMDREGVTPHHFQTRFSPVQFYRFMENPEISNKVKDKYIKRVSQLLIKPGEFKPEALYAKIYMDKSIKGKVLKEVFRPYYFFRKSMVSLKDKGITMKKLEHMYDKDEVNYNIRGKIDWDKEMSEAKKEAERRVGKKVEKLGGKRLYIDKGYYKEYIHGKDSKFKNVYDYVDLNKGKEFEDLNIFLETCKDLGIKPTIVLLPGMNEFYNYTGISQKERKDFFKKVNDEVKPYNFRVIDLSKNENKRYYLRDVMHLGTVGWVDLCQQLYNIYER</sequence>
<protein>
    <recommendedName>
        <fullName evidence="1">Protein DltD</fullName>
    </recommendedName>
</protein>
<evidence type="ECO:0000256" key="2">
    <source>
        <dbReference type="SAM" id="Phobius"/>
    </source>
</evidence>
<keyword evidence="2" id="KW-0812">Transmembrane</keyword>
<dbReference type="RefSeq" id="WP_091974614.1">
    <property type="nucleotide sequence ID" value="NZ_CAUWDX010000013.1"/>
</dbReference>
<name>A0A1H8GC84_9FIRM</name>
<dbReference type="InterPro" id="IPR023896">
    <property type="entry name" value="LTA_DltD"/>
</dbReference>
<dbReference type="UniPathway" id="UPA00556"/>
<comment type="pathway">
    <text evidence="1">Cell wall biogenesis; lipoteichoic acid biosynthesis.</text>
</comment>
<keyword evidence="4" id="KW-1185">Reference proteome</keyword>